<evidence type="ECO:0000313" key="1">
    <source>
        <dbReference type="EMBL" id="CDU00339.1"/>
    </source>
</evidence>
<accession>A0AA86WSC9</accession>
<proteinExistence type="predicted"/>
<keyword evidence="2" id="KW-1185">Reference proteome</keyword>
<evidence type="ECO:0000313" key="2">
    <source>
        <dbReference type="Proteomes" id="UP000041625"/>
    </source>
</evidence>
<sequence length="44" mass="5177">MSNQQFLGKFKVNKAQLKVVLNSDPPQHFLDIELSEYNRERGEQ</sequence>
<reference evidence="1 2" key="1">
    <citation type="submission" date="2014-06" db="EMBL/GenBank/DDBJ databases">
        <authorList>
            <person name="Le Roux F."/>
        </authorList>
    </citation>
    <scope>NUCLEOTIDE SEQUENCE [LARGE SCALE GENOMIC DNA]</scope>
    <source>
        <strain evidence="1 2">J2-31</strain>
    </source>
</reference>
<dbReference type="Proteomes" id="UP000041625">
    <property type="component" value="Unassembled WGS sequence"/>
</dbReference>
<protein>
    <submittedName>
        <fullName evidence="1">Uncharacterized protein</fullName>
    </submittedName>
</protein>
<dbReference type="AlphaFoldDB" id="A0AA86WSC9"/>
<organism evidence="1 2">
    <name type="scientific">Vibrio coralliirubri</name>
    <dbReference type="NCBI Taxonomy" id="1516159"/>
    <lineage>
        <taxon>Bacteria</taxon>
        <taxon>Pseudomonadati</taxon>
        <taxon>Pseudomonadota</taxon>
        <taxon>Gammaproteobacteria</taxon>
        <taxon>Vibrionales</taxon>
        <taxon>Vibrionaceae</taxon>
        <taxon>Vibrio</taxon>
    </lineage>
</organism>
<comment type="caution">
    <text evidence="1">The sequence shown here is derived from an EMBL/GenBank/DDBJ whole genome shotgun (WGS) entry which is preliminary data.</text>
</comment>
<dbReference type="EMBL" id="CCKJ01000239">
    <property type="protein sequence ID" value="CDU00339.1"/>
    <property type="molecule type" value="Genomic_DNA"/>
</dbReference>
<name>A0AA86WSC9_9VIBR</name>
<gene>
    <name evidence="1" type="ORF">VCR31J2_840001</name>
</gene>